<name>A0A0S8GB58_UNCW3</name>
<accession>A0A0S8GB58</accession>
<dbReference type="AlphaFoldDB" id="A0A0S8GB58"/>
<dbReference type="InterPro" id="IPR015074">
    <property type="entry name" value="DUF1867"/>
</dbReference>
<proteinExistence type="predicted"/>
<evidence type="ECO:0000313" key="2">
    <source>
        <dbReference type="EMBL" id="KPK69339.1"/>
    </source>
</evidence>
<dbReference type="SUPFAM" id="SSF52935">
    <property type="entry name" value="PK C-terminal domain-like"/>
    <property type="match status" value="1"/>
</dbReference>
<dbReference type="Gene3D" id="3.40.1380.20">
    <property type="entry name" value="Pyruvate kinase, C-terminal domain"/>
    <property type="match status" value="1"/>
</dbReference>
<dbReference type="Pfam" id="PF02887">
    <property type="entry name" value="PK_C"/>
    <property type="match status" value="1"/>
</dbReference>
<reference evidence="2 3" key="1">
    <citation type="journal article" date="2015" name="Microbiome">
        <title>Genomic resolution of linkages in carbon, nitrogen, and sulfur cycling among widespread estuary sediment bacteria.</title>
        <authorList>
            <person name="Baker B.J."/>
            <person name="Lazar C.S."/>
            <person name="Teske A.P."/>
            <person name="Dick G.J."/>
        </authorList>
    </citation>
    <scope>NUCLEOTIDE SEQUENCE [LARGE SCALE GENOMIC DNA]</scope>
    <source>
        <strain evidence="2">SM23_60</strain>
    </source>
</reference>
<gene>
    <name evidence="2" type="ORF">AMJ87_10650</name>
</gene>
<dbReference type="PATRIC" id="fig|1703780.3.peg.1425"/>
<feature type="domain" description="Pyruvate kinase C-terminal" evidence="1">
    <location>
        <begin position="14"/>
        <end position="159"/>
    </location>
</feature>
<dbReference type="InterPro" id="IPR036918">
    <property type="entry name" value="Pyrv_Knase_C_sf"/>
</dbReference>
<organism evidence="2 3">
    <name type="scientific">candidate division WOR_3 bacterium SM23_60</name>
    <dbReference type="NCBI Taxonomy" id="1703780"/>
    <lineage>
        <taxon>Bacteria</taxon>
        <taxon>Bacteria division WOR-3</taxon>
    </lineage>
</organism>
<dbReference type="InterPro" id="IPR015795">
    <property type="entry name" value="Pyrv_Knase_C"/>
</dbReference>
<evidence type="ECO:0000259" key="1">
    <source>
        <dbReference type="Pfam" id="PF02887"/>
    </source>
</evidence>
<comment type="caution">
    <text evidence="2">The sequence shown here is derived from an EMBL/GenBank/DDBJ whole genome shotgun (WGS) entry which is preliminary data.</text>
</comment>
<sequence>MSYWTKPGRQNTEETIRLALKRAQQLKIKNFVVASCSGWTTKKLLARANNINIVSVTHEAGFYKPGVREISKKTAEFLKKKNVSVLTTTHFLGGFDRAVRFTFGGLEPAELAANTLRIFGQGVKVCVEVAIMALDAGLIPYNKEIIAIGGTGRGADTAIVCLPKHGKDFFSFDVREIICKRRERK</sequence>
<dbReference type="EMBL" id="LJUO01000130">
    <property type="protein sequence ID" value="KPK69339.1"/>
    <property type="molecule type" value="Genomic_DNA"/>
</dbReference>
<dbReference type="PIRSF" id="PIRSF016138">
    <property type="entry name" value="UCP016138"/>
    <property type="match status" value="1"/>
</dbReference>
<evidence type="ECO:0000313" key="3">
    <source>
        <dbReference type="Proteomes" id="UP000051096"/>
    </source>
</evidence>
<protein>
    <recommendedName>
        <fullName evidence="1">Pyruvate kinase C-terminal domain-containing protein</fullName>
    </recommendedName>
</protein>
<dbReference type="Proteomes" id="UP000051096">
    <property type="component" value="Unassembled WGS sequence"/>
</dbReference>